<accession>A0A6L3Z3I5</accession>
<evidence type="ECO:0000313" key="1">
    <source>
        <dbReference type="EMBL" id="KAB2766790.1"/>
    </source>
</evidence>
<sequence length="112" mass="12375">MNITDNYAELQTPGPVYTSRKQADSLAAFIDQHDEPVHLADIVKNFPNFRTSTVMLAIGKTRTLDLYLADNSAELLARGHHLLTERAALSDEDFATRLDQLVTLAKCSAATE</sequence>
<comment type="caution">
    <text evidence="1">The sequence shown here is derived from an EMBL/GenBank/DDBJ whole genome shotgun (WGS) entry which is preliminary data.</text>
</comment>
<dbReference type="Proteomes" id="UP000481876">
    <property type="component" value="Unassembled WGS sequence"/>
</dbReference>
<proteinExistence type="predicted"/>
<reference evidence="1 2" key="1">
    <citation type="submission" date="2019-09" db="EMBL/GenBank/DDBJ databases">
        <title>Taxonomic organization of the family Brucellaceae based on a phylogenomic approach.</title>
        <authorList>
            <person name="Leclercq S."/>
            <person name="Cloeckaert A."/>
            <person name="Zygmunt M.S."/>
        </authorList>
    </citation>
    <scope>NUCLEOTIDE SEQUENCE [LARGE SCALE GENOMIC DNA]</scope>
    <source>
        <strain evidence="1 2">LMG 3313</strain>
    </source>
</reference>
<organism evidence="1 2">
    <name type="scientific">Brucella anthropi</name>
    <name type="common">Ochrobactrum anthropi</name>
    <dbReference type="NCBI Taxonomy" id="529"/>
    <lineage>
        <taxon>Bacteria</taxon>
        <taxon>Pseudomonadati</taxon>
        <taxon>Pseudomonadota</taxon>
        <taxon>Alphaproteobacteria</taxon>
        <taxon>Hyphomicrobiales</taxon>
        <taxon>Brucellaceae</taxon>
        <taxon>Brucella/Ochrobactrum group</taxon>
        <taxon>Brucella</taxon>
    </lineage>
</organism>
<gene>
    <name evidence="1" type="ORF">F9L04_16080</name>
</gene>
<dbReference type="AlphaFoldDB" id="A0A6L3Z3I5"/>
<dbReference type="RefSeq" id="WP_151663888.1">
    <property type="nucleotide sequence ID" value="NZ_WBWS01000016.1"/>
</dbReference>
<dbReference type="EMBL" id="WBWS01000016">
    <property type="protein sequence ID" value="KAB2766790.1"/>
    <property type="molecule type" value="Genomic_DNA"/>
</dbReference>
<protein>
    <submittedName>
        <fullName evidence="1">Uncharacterized protein</fullName>
    </submittedName>
</protein>
<evidence type="ECO:0000313" key="2">
    <source>
        <dbReference type="Proteomes" id="UP000481876"/>
    </source>
</evidence>
<name>A0A6L3Z3I5_BRUAN</name>